<dbReference type="EMBL" id="MHLL01000026">
    <property type="protein sequence ID" value="OGZ08780.1"/>
    <property type="molecule type" value="Genomic_DNA"/>
</dbReference>
<keyword evidence="1" id="KW-0812">Transmembrane</keyword>
<feature type="transmembrane region" description="Helical" evidence="1">
    <location>
        <begin position="14"/>
        <end position="33"/>
    </location>
</feature>
<comment type="caution">
    <text evidence="2">The sequence shown here is derived from an EMBL/GenBank/DDBJ whole genome shotgun (WGS) entry which is preliminary data.</text>
</comment>
<sequence>MIINYMVSVTRLKGVKYVSFAIFILVIFGVVFIREFTNYFARQKGAIEPPPTGYVDQSNALYALHMPEYWEAQENEAFTYITPPQEEESNNLRGQVAIYVATAKEPNQNLVGFLQDSLEVLMATTPEFTIVSHREDMLERTPAYRIVYIEGEETSRTKYLQIFAVKNSNTYILTYAAPTEIFDNYLPEVEAIIGSYRIK</sequence>
<dbReference type="AlphaFoldDB" id="A0A1G2D759"/>
<organism evidence="2 3">
    <name type="scientific">Candidatus Lloydbacteria bacterium RIFCSPHIGHO2_02_FULL_50_13</name>
    <dbReference type="NCBI Taxonomy" id="1798661"/>
    <lineage>
        <taxon>Bacteria</taxon>
        <taxon>Candidatus Lloydiibacteriota</taxon>
    </lineage>
</organism>
<evidence type="ECO:0008006" key="4">
    <source>
        <dbReference type="Google" id="ProtNLM"/>
    </source>
</evidence>
<name>A0A1G2D759_9BACT</name>
<dbReference type="Pfam" id="PF18933">
    <property type="entry name" value="PsbP_2"/>
    <property type="match status" value="1"/>
</dbReference>
<dbReference type="Proteomes" id="UP000177996">
    <property type="component" value="Unassembled WGS sequence"/>
</dbReference>
<proteinExistence type="predicted"/>
<reference evidence="2 3" key="1">
    <citation type="journal article" date="2016" name="Nat. Commun.">
        <title>Thousands of microbial genomes shed light on interconnected biogeochemical processes in an aquifer system.</title>
        <authorList>
            <person name="Anantharaman K."/>
            <person name="Brown C.T."/>
            <person name="Hug L.A."/>
            <person name="Sharon I."/>
            <person name="Castelle C.J."/>
            <person name="Probst A.J."/>
            <person name="Thomas B.C."/>
            <person name="Singh A."/>
            <person name="Wilkins M.J."/>
            <person name="Karaoz U."/>
            <person name="Brodie E.L."/>
            <person name="Williams K.H."/>
            <person name="Hubbard S.S."/>
            <person name="Banfield J.F."/>
        </authorList>
    </citation>
    <scope>NUCLEOTIDE SEQUENCE [LARGE SCALE GENOMIC DNA]</scope>
</reference>
<gene>
    <name evidence="2" type="ORF">A3D65_03205</name>
</gene>
<dbReference type="Gene3D" id="3.40.1000.10">
    <property type="entry name" value="Mog1/PsbP, alpha/beta/alpha sandwich"/>
    <property type="match status" value="1"/>
</dbReference>
<keyword evidence="1" id="KW-1133">Transmembrane helix</keyword>
<dbReference type="STRING" id="1798661.A3D65_03205"/>
<protein>
    <recommendedName>
        <fullName evidence="4">PsbP C-terminal domain-containing protein</fullName>
    </recommendedName>
</protein>
<keyword evidence="1" id="KW-0472">Membrane</keyword>
<evidence type="ECO:0000313" key="3">
    <source>
        <dbReference type="Proteomes" id="UP000177996"/>
    </source>
</evidence>
<accession>A0A1G2D759</accession>
<evidence type="ECO:0000256" key="1">
    <source>
        <dbReference type="SAM" id="Phobius"/>
    </source>
</evidence>
<evidence type="ECO:0000313" key="2">
    <source>
        <dbReference type="EMBL" id="OGZ08780.1"/>
    </source>
</evidence>